<dbReference type="SUPFAM" id="SSF159121">
    <property type="entry name" value="BC4932-like"/>
    <property type="match status" value="1"/>
</dbReference>
<dbReference type="EMBL" id="UGGP01000001">
    <property type="protein sequence ID" value="STO07315.1"/>
    <property type="molecule type" value="Genomic_DNA"/>
</dbReference>
<dbReference type="AlphaFoldDB" id="A0A377FS73"/>
<dbReference type="STRING" id="1397694.GCA_000702585_01175"/>
<dbReference type="Pfam" id="PF06486">
    <property type="entry name" value="DUF1093"/>
    <property type="match status" value="1"/>
</dbReference>
<dbReference type="OrthoDB" id="8719215at2"/>
<dbReference type="PANTHER" id="PTHR36433:SF2">
    <property type="entry name" value="YXEA FAMILY PROTEIN"/>
    <property type="match status" value="1"/>
</dbReference>
<proteinExistence type="predicted"/>
<dbReference type="InterPro" id="IPR006542">
    <property type="entry name" value="DUF1093"/>
</dbReference>
<evidence type="ECO:0000313" key="1">
    <source>
        <dbReference type="EMBL" id="STO07315.1"/>
    </source>
</evidence>
<reference evidence="1 2" key="1">
    <citation type="submission" date="2018-06" db="EMBL/GenBank/DDBJ databases">
        <authorList>
            <consortium name="Pathogen Informatics"/>
            <person name="Doyle S."/>
        </authorList>
    </citation>
    <scope>NUCLEOTIDE SEQUENCE [LARGE SCALE GENOMIC DNA]</scope>
    <source>
        <strain evidence="1 2">NCTC13163</strain>
    </source>
</reference>
<dbReference type="Proteomes" id="UP000254060">
    <property type="component" value="Unassembled WGS sequence"/>
</dbReference>
<dbReference type="PANTHER" id="PTHR36433">
    <property type="entry name" value="HYPOTHETICAL CYTOSOLIC PROTEIN"/>
    <property type="match status" value="1"/>
</dbReference>
<protein>
    <submittedName>
        <fullName evidence="1">Uncharacterized protein conserved in bacteria</fullName>
    </submittedName>
</protein>
<sequence length="113" mass="12587">MKKIIGFTLAFVLVAVGVINIDWNRLGKENVYVQVGEVTNVEETTLDSGEVVRRYTYETKAYTKDGEPQNVTFSAAKVLRQGAFLMLYMKDDAVTSYDEVGASDVPEAAREKL</sequence>
<name>A0A377FS73_9BACL</name>
<gene>
    <name evidence="1" type="ORF">NCTC13163_00660</name>
</gene>
<dbReference type="Gene3D" id="2.40.50.480">
    <property type="match status" value="1"/>
</dbReference>
<accession>A0A377FS73</accession>
<organism evidence="1 2">
    <name type="scientific">Exiguobacterium aurantiacum</name>
    <dbReference type="NCBI Taxonomy" id="33987"/>
    <lineage>
        <taxon>Bacteria</taxon>
        <taxon>Bacillati</taxon>
        <taxon>Bacillota</taxon>
        <taxon>Bacilli</taxon>
        <taxon>Bacillales</taxon>
        <taxon>Bacillales Family XII. Incertae Sedis</taxon>
        <taxon>Exiguobacterium</taxon>
    </lineage>
</organism>
<dbReference type="InterPro" id="IPR036166">
    <property type="entry name" value="YxeA-like_sf"/>
</dbReference>
<dbReference type="NCBIfam" id="TIGR01655">
    <property type="entry name" value="yxeA_fam"/>
    <property type="match status" value="1"/>
</dbReference>
<evidence type="ECO:0000313" key="2">
    <source>
        <dbReference type="Proteomes" id="UP000254060"/>
    </source>
</evidence>
<dbReference type="RefSeq" id="WP_029334418.1">
    <property type="nucleotide sequence ID" value="NZ_UGGP01000001.1"/>
</dbReference>